<evidence type="ECO:0000256" key="1">
    <source>
        <dbReference type="ARBA" id="ARBA00009981"/>
    </source>
</evidence>
<evidence type="ECO:0000313" key="2">
    <source>
        <dbReference type="EMBL" id="SFC52630.1"/>
    </source>
</evidence>
<evidence type="ECO:0008006" key="4">
    <source>
        <dbReference type="Google" id="ProtNLM"/>
    </source>
</evidence>
<dbReference type="SUPFAM" id="SSF143120">
    <property type="entry name" value="YefM-like"/>
    <property type="match status" value="1"/>
</dbReference>
<organism evidence="2 3">
    <name type="scientific">Ruminococcus albus</name>
    <dbReference type="NCBI Taxonomy" id="1264"/>
    <lineage>
        <taxon>Bacteria</taxon>
        <taxon>Bacillati</taxon>
        <taxon>Bacillota</taxon>
        <taxon>Clostridia</taxon>
        <taxon>Eubacteriales</taxon>
        <taxon>Oscillospiraceae</taxon>
        <taxon>Ruminococcus</taxon>
    </lineage>
</organism>
<dbReference type="InterPro" id="IPR036165">
    <property type="entry name" value="YefM-like_sf"/>
</dbReference>
<accession>A0A1I1K4Z0</accession>
<gene>
    <name evidence="2" type="ORF">SAMN02910406_01885</name>
</gene>
<proteinExistence type="inferred from homology"/>
<dbReference type="Proteomes" id="UP000182192">
    <property type="component" value="Unassembled WGS sequence"/>
</dbReference>
<name>A0A1I1K4Z0_RUMAL</name>
<sequence>MINNRINMKTEDMPKISRHELGEKLDEILDKAIKENTAFLITDEGKKDLVLCPARWYDPFRDSDFGLIVNAAIRYAMGRQTYMPLSVSDFTIGFMPMLDNRTIQVIINDITEELRFRNGEMPQLDIWLHLKDKAEEERKQRQDEGRWS</sequence>
<evidence type="ECO:0000313" key="3">
    <source>
        <dbReference type="Proteomes" id="UP000182192"/>
    </source>
</evidence>
<dbReference type="OrthoDB" id="1838489at2"/>
<comment type="similarity">
    <text evidence="1">Belongs to the phD/YefM antitoxin family.</text>
</comment>
<dbReference type="EMBL" id="FOKQ01000014">
    <property type="protein sequence ID" value="SFC52630.1"/>
    <property type="molecule type" value="Genomic_DNA"/>
</dbReference>
<protein>
    <recommendedName>
        <fullName evidence="4">Prevent-host-death family protein</fullName>
    </recommendedName>
</protein>
<dbReference type="AlphaFoldDB" id="A0A1I1K4Z0"/>
<dbReference type="RefSeq" id="WP_074961311.1">
    <property type="nucleotide sequence ID" value="NZ_FOKQ01000014.1"/>
</dbReference>
<reference evidence="2 3" key="1">
    <citation type="submission" date="2016-10" db="EMBL/GenBank/DDBJ databases">
        <authorList>
            <person name="de Groot N.N."/>
        </authorList>
    </citation>
    <scope>NUCLEOTIDE SEQUENCE [LARGE SCALE GENOMIC DNA]</scope>
    <source>
        <strain evidence="2 3">AR67</strain>
    </source>
</reference>